<dbReference type="AlphaFoldDB" id="A0AAU9VW88"/>
<dbReference type="GO" id="GO:0000049">
    <property type="term" value="F:tRNA binding"/>
    <property type="evidence" value="ECO:0007669"/>
    <property type="project" value="TreeGrafter"/>
</dbReference>
<dbReference type="InterPro" id="IPR013785">
    <property type="entry name" value="Aldolase_TIM"/>
</dbReference>
<evidence type="ECO:0000313" key="5">
    <source>
        <dbReference type="EMBL" id="CAH3037524.1"/>
    </source>
</evidence>
<name>A0AAU9VW88_9CNID</name>
<sequence length="433" mass="49162">MPIMCKLPFNWQTTDEAVERGKSLHKVGCELLLLHKHSAEKINASISKKDWDSVKVIRESVSLPIIVDVGLSSKWEVDECIEYTGVQGVTASESLEGNPSLFCKKQPPVLDVVRQYLELCKVHPTSISNIKHHINGFCGFYLSRFHDLSTSLKEVQSLEGIEQLMEELGENISKLSGKELKSLTSLRRKKEWRKRGRDRKKEEGTKVVKERDENHIPKIVLKKLQKERVGNAMKSDAQRVAIDFTVIDCMLNKEISKLAGQLMRLYGCNMKSTSPVHLYLTGLETGGVVYRECERQSFDFTKILASVSEKSYLTLFDADDVVYLTPDSPNVLDQLNKDKVYIIGGLVDHQVRKDKTKSLAEEKGLCTARLPIDKYMELKDISPKKKKSGKHAFSIVLSVNQVFEILLKFHETQDWRQALGTCVPQRKGLVLKT</sequence>
<dbReference type="InterPro" id="IPR038459">
    <property type="entry name" value="MT_TRM10-typ_sf"/>
</dbReference>
<evidence type="ECO:0000256" key="3">
    <source>
        <dbReference type="ARBA" id="ARBA00022691"/>
    </source>
</evidence>
<dbReference type="InterPro" id="IPR007356">
    <property type="entry name" value="tRNA_m1G_MeTrfase_euk"/>
</dbReference>
<proteinExistence type="predicted"/>
<dbReference type="InterPro" id="IPR035587">
    <property type="entry name" value="DUS-like_FMN-bd"/>
</dbReference>
<protein>
    <recommendedName>
        <fullName evidence="4">SAM-dependent MTase TRM10-type domain-containing protein</fullName>
    </recommendedName>
</protein>
<keyword evidence="2" id="KW-0808">Transferase</keyword>
<organism evidence="5 6">
    <name type="scientific">Pocillopora meandrina</name>
    <dbReference type="NCBI Taxonomy" id="46732"/>
    <lineage>
        <taxon>Eukaryota</taxon>
        <taxon>Metazoa</taxon>
        <taxon>Cnidaria</taxon>
        <taxon>Anthozoa</taxon>
        <taxon>Hexacorallia</taxon>
        <taxon>Scleractinia</taxon>
        <taxon>Astrocoeniina</taxon>
        <taxon>Pocilloporidae</taxon>
        <taxon>Pocillopora</taxon>
    </lineage>
</organism>
<reference evidence="5 6" key="1">
    <citation type="submission" date="2022-05" db="EMBL/GenBank/DDBJ databases">
        <authorList>
            <consortium name="Genoscope - CEA"/>
            <person name="William W."/>
        </authorList>
    </citation>
    <scope>NUCLEOTIDE SEQUENCE [LARGE SCALE GENOMIC DNA]</scope>
</reference>
<dbReference type="GO" id="GO:0005654">
    <property type="term" value="C:nucleoplasm"/>
    <property type="evidence" value="ECO:0007669"/>
    <property type="project" value="TreeGrafter"/>
</dbReference>
<dbReference type="EMBL" id="CALNXJ010000004">
    <property type="protein sequence ID" value="CAH3037524.1"/>
    <property type="molecule type" value="Genomic_DNA"/>
</dbReference>
<dbReference type="GO" id="GO:0002939">
    <property type="term" value="P:tRNA N1-guanine methylation"/>
    <property type="evidence" value="ECO:0007669"/>
    <property type="project" value="TreeGrafter"/>
</dbReference>
<dbReference type="PANTHER" id="PTHR13563:SF19">
    <property type="entry name" value="TRNA METHYLTRANSFERASE 10 HOMOLOG B"/>
    <property type="match status" value="1"/>
</dbReference>
<evidence type="ECO:0000313" key="6">
    <source>
        <dbReference type="Proteomes" id="UP001159428"/>
    </source>
</evidence>
<dbReference type="SUPFAM" id="SSF51395">
    <property type="entry name" value="FMN-linked oxidoreductases"/>
    <property type="match status" value="1"/>
</dbReference>
<accession>A0AAU9VW88</accession>
<evidence type="ECO:0000256" key="2">
    <source>
        <dbReference type="ARBA" id="ARBA00022679"/>
    </source>
</evidence>
<evidence type="ECO:0000256" key="1">
    <source>
        <dbReference type="ARBA" id="ARBA00022603"/>
    </source>
</evidence>
<gene>
    <name evidence="5" type="ORF">PMEA_00022141</name>
</gene>
<dbReference type="InterPro" id="IPR028564">
    <property type="entry name" value="MT_TRM10-typ"/>
</dbReference>
<evidence type="ECO:0000259" key="4">
    <source>
        <dbReference type="PROSITE" id="PS51675"/>
    </source>
</evidence>
<dbReference type="Proteomes" id="UP001159428">
    <property type="component" value="Unassembled WGS sequence"/>
</dbReference>
<dbReference type="Pfam" id="PF01207">
    <property type="entry name" value="Dus"/>
    <property type="match status" value="1"/>
</dbReference>
<comment type="caution">
    <text evidence="5">The sequence shown here is derived from an EMBL/GenBank/DDBJ whole genome shotgun (WGS) entry which is preliminary data.</text>
</comment>
<keyword evidence="6" id="KW-1185">Reference proteome</keyword>
<dbReference type="PROSITE" id="PS51675">
    <property type="entry name" value="SAM_MT_TRM10"/>
    <property type="match status" value="1"/>
</dbReference>
<dbReference type="Gene3D" id="3.40.1280.30">
    <property type="match status" value="1"/>
</dbReference>
<dbReference type="PANTHER" id="PTHR13563">
    <property type="entry name" value="TRNA (GUANINE-9-) METHYLTRANSFERASE"/>
    <property type="match status" value="1"/>
</dbReference>
<dbReference type="Gene3D" id="3.20.20.70">
    <property type="entry name" value="Aldolase class I"/>
    <property type="match status" value="1"/>
</dbReference>
<keyword evidence="3" id="KW-0949">S-adenosyl-L-methionine</keyword>
<keyword evidence="1" id="KW-0489">Methyltransferase</keyword>
<dbReference type="GO" id="GO:0008168">
    <property type="term" value="F:methyltransferase activity"/>
    <property type="evidence" value="ECO:0007669"/>
    <property type="project" value="UniProtKB-KW"/>
</dbReference>
<feature type="domain" description="SAM-dependent MTase TRM10-type" evidence="4">
    <location>
        <begin position="225"/>
        <end position="430"/>
    </location>
</feature>